<protein>
    <submittedName>
        <fullName evidence="1">Uncharacterized protein</fullName>
    </submittedName>
</protein>
<reference evidence="1" key="1">
    <citation type="journal article" date="2021" name="Proc. Natl. Acad. Sci. U.S.A.">
        <title>A Catalog of Tens of Thousands of Viruses from Human Metagenomes Reveals Hidden Associations with Chronic Diseases.</title>
        <authorList>
            <person name="Tisza M.J."/>
            <person name="Buck C.B."/>
        </authorList>
    </citation>
    <scope>NUCLEOTIDE SEQUENCE</scope>
    <source>
        <strain evidence="1">Ctgn638</strain>
    </source>
</reference>
<evidence type="ECO:0000313" key="1">
    <source>
        <dbReference type="EMBL" id="DAF63917.1"/>
    </source>
</evidence>
<organism evidence="1">
    <name type="scientific">Siphoviridae sp. ctgn638</name>
    <dbReference type="NCBI Taxonomy" id="2827913"/>
    <lineage>
        <taxon>Viruses</taxon>
        <taxon>Duplodnaviria</taxon>
        <taxon>Heunggongvirae</taxon>
        <taxon>Uroviricota</taxon>
        <taxon>Caudoviricetes</taxon>
    </lineage>
</organism>
<accession>A0A8S5TKU7</accession>
<proteinExistence type="predicted"/>
<dbReference type="EMBL" id="BK032845">
    <property type="protein sequence ID" value="DAF63917.1"/>
    <property type="molecule type" value="Genomic_DNA"/>
</dbReference>
<sequence length="76" mass="9482">MFGLIKKFFHKETIKFSEFERFKFRKIAKKVFRLNYDLTHDKKKAKSITANQMREVYYLDKERFNKLYTTYLRKSV</sequence>
<name>A0A8S5TKU7_9CAUD</name>